<organism evidence="2 3">
    <name type="scientific">Actinomadura adrarensis</name>
    <dbReference type="NCBI Taxonomy" id="1819600"/>
    <lineage>
        <taxon>Bacteria</taxon>
        <taxon>Bacillati</taxon>
        <taxon>Actinomycetota</taxon>
        <taxon>Actinomycetes</taxon>
        <taxon>Streptosporangiales</taxon>
        <taxon>Thermomonosporaceae</taxon>
        <taxon>Actinomadura</taxon>
    </lineage>
</organism>
<evidence type="ECO:0000259" key="1">
    <source>
        <dbReference type="Pfam" id="PF01717"/>
    </source>
</evidence>
<name>A0ABW3CKU3_9ACTN</name>
<dbReference type="SUPFAM" id="SSF51726">
    <property type="entry name" value="UROD/MetE-like"/>
    <property type="match status" value="1"/>
</dbReference>
<dbReference type="Gene3D" id="3.20.20.210">
    <property type="match status" value="1"/>
</dbReference>
<feature type="domain" description="Cobalamin-independent methionine synthase MetE C-terminal/archaeal" evidence="1">
    <location>
        <begin position="62"/>
        <end position="137"/>
    </location>
</feature>
<dbReference type="PANTHER" id="PTHR43844:SF1">
    <property type="entry name" value="METHIONINE SYNTHASE"/>
    <property type="match status" value="1"/>
</dbReference>
<protein>
    <recommendedName>
        <fullName evidence="1">Cobalamin-independent methionine synthase MetE C-terminal/archaeal domain-containing protein</fullName>
    </recommendedName>
</protein>
<dbReference type="Pfam" id="PF01717">
    <property type="entry name" value="Meth_synt_2"/>
    <property type="match status" value="1"/>
</dbReference>
<keyword evidence="3" id="KW-1185">Reference proteome</keyword>
<gene>
    <name evidence="2" type="ORF">ACFQ07_19290</name>
</gene>
<sequence length="162" mass="17859">AVPPEAILDRAVTTDAEIVTAAKRRNPDVTVGMHICRGNNRSAWMSEGSYEPVAERLFGEVPVDRFLLEYDTERAGGFEPLRFVPDGKTVVLGLVSSKVPQLESQDELLRRIDEAAKYVQMENLAISPQCGFASTSKGNLLTVDEERRKLALVVETAARAWA</sequence>
<dbReference type="PANTHER" id="PTHR43844">
    <property type="entry name" value="METHIONINE SYNTHASE"/>
    <property type="match status" value="1"/>
</dbReference>
<dbReference type="Proteomes" id="UP001597083">
    <property type="component" value="Unassembled WGS sequence"/>
</dbReference>
<dbReference type="InterPro" id="IPR038071">
    <property type="entry name" value="UROD/MetE-like_sf"/>
</dbReference>
<reference evidence="3" key="1">
    <citation type="journal article" date="2019" name="Int. J. Syst. Evol. Microbiol.">
        <title>The Global Catalogue of Microorganisms (GCM) 10K type strain sequencing project: providing services to taxonomists for standard genome sequencing and annotation.</title>
        <authorList>
            <consortium name="The Broad Institute Genomics Platform"/>
            <consortium name="The Broad Institute Genome Sequencing Center for Infectious Disease"/>
            <person name="Wu L."/>
            <person name="Ma J."/>
        </authorList>
    </citation>
    <scope>NUCLEOTIDE SEQUENCE [LARGE SCALE GENOMIC DNA]</scope>
    <source>
        <strain evidence="3">JCM 31696</strain>
    </source>
</reference>
<evidence type="ECO:0000313" key="3">
    <source>
        <dbReference type="Proteomes" id="UP001597083"/>
    </source>
</evidence>
<dbReference type="InterPro" id="IPR002629">
    <property type="entry name" value="Met_Synth_C/arc"/>
</dbReference>
<accession>A0ABW3CKU3</accession>
<evidence type="ECO:0000313" key="2">
    <source>
        <dbReference type="EMBL" id="MFD0854392.1"/>
    </source>
</evidence>
<feature type="non-terminal residue" evidence="2">
    <location>
        <position position="1"/>
    </location>
</feature>
<proteinExistence type="predicted"/>
<comment type="caution">
    <text evidence="2">The sequence shown here is derived from an EMBL/GenBank/DDBJ whole genome shotgun (WGS) entry which is preliminary data.</text>
</comment>
<dbReference type="EMBL" id="JBHTIR010002904">
    <property type="protein sequence ID" value="MFD0854392.1"/>
    <property type="molecule type" value="Genomic_DNA"/>
</dbReference>